<dbReference type="Proteomes" id="UP000223071">
    <property type="component" value="Unassembled WGS sequence"/>
</dbReference>
<dbReference type="Gene3D" id="2.130.10.10">
    <property type="entry name" value="YVTN repeat-like/Quinoprotein amine dehydrogenase"/>
    <property type="match status" value="2"/>
</dbReference>
<protein>
    <recommendedName>
        <fullName evidence="3">YncE family protein</fullName>
    </recommendedName>
</protein>
<organism evidence="1 2">
    <name type="scientific">Tepidiforma thermophila (strain KCTC 52669 / CGMCC 1.13589 / G233)</name>
    <dbReference type="NCBI Taxonomy" id="2761530"/>
    <lineage>
        <taxon>Bacteria</taxon>
        <taxon>Bacillati</taxon>
        <taxon>Chloroflexota</taxon>
        <taxon>Tepidiformia</taxon>
        <taxon>Tepidiformales</taxon>
        <taxon>Tepidiformaceae</taxon>
        <taxon>Tepidiforma</taxon>
    </lineage>
</organism>
<reference evidence="1 2" key="1">
    <citation type="submission" date="2017-09" db="EMBL/GenBank/DDBJ databases">
        <title>Sequencing the genomes of two abundant thermophiles in Great Basin hot springs: Thermocrinis jamiesonii and novel Chloroflexi Thermoflexus hugenholtzii.</title>
        <authorList>
            <person name="Hedlund B."/>
        </authorList>
    </citation>
    <scope>NUCLEOTIDE SEQUENCE [LARGE SCALE GENOMIC DNA]</scope>
    <source>
        <strain evidence="1 2">G233</strain>
    </source>
</reference>
<evidence type="ECO:0008006" key="3">
    <source>
        <dbReference type="Google" id="ProtNLM"/>
    </source>
</evidence>
<proteinExistence type="predicted"/>
<keyword evidence="2" id="KW-1185">Reference proteome</keyword>
<name>A0A2A9HH86_TEPT2</name>
<dbReference type="RefSeq" id="WP_133117631.1">
    <property type="nucleotide sequence ID" value="NZ_PDJQ01000001.1"/>
</dbReference>
<gene>
    <name evidence="1" type="ORF">A9A59_2655</name>
</gene>
<dbReference type="AlphaFoldDB" id="A0A2A9HH86"/>
<dbReference type="SUPFAM" id="SSF51004">
    <property type="entry name" value="C-terminal (heme d1) domain of cytochrome cd1-nitrite reductase"/>
    <property type="match status" value="1"/>
</dbReference>
<evidence type="ECO:0000313" key="2">
    <source>
        <dbReference type="Proteomes" id="UP000223071"/>
    </source>
</evidence>
<dbReference type="PANTHER" id="PTHR47197:SF3">
    <property type="entry name" value="DIHYDRO-HEME D1 DEHYDROGENASE"/>
    <property type="match status" value="1"/>
</dbReference>
<dbReference type="EMBL" id="PDJQ01000001">
    <property type="protein sequence ID" value="PFG75387.1"/>
    <property type="molecule type" value="Genomic_DNA"/>
</dbReference>
<evidence type="ECO:0000313" key="1">
    <source>
        <dbReference type="EMBL" id="PFG75387.1"/>
    </source>
</evidence>
<dbReference type="InterPro" id="IPR051200">
    <property type="entry name" value="Host-pathogen_enzymatic-act"/>
</dbReference>
<accession>A0A2A9HH86</accession>
<dbReference type="InterPro" id="IPR011048">
    <property type="entry name" value="Haem_d1_sf"/>
</dbReference>
<sequence length="325" mass="34060">MTRTSIVRLNRFASLAVLPVMLLAILAFSRQAQRQPAVPPPSEGTLVVASLRADLLELRSLSAGTSRTLALPGAPHELVEANGRLYATLPRAGLLAEVDPRAPGLLRLVQLPGQPHGLAFDPAQRVLYVGLDAADELVALDVATLAEIDRWPTGATPHIVVLAGGVPHVAAARADRVETVRPAGGTVASVGRLPEALAALPGIVAAAAYLDGTLHLLRPLSLEPVADIPLGGGPVRLLPLDERTIAVALQEADQVAIVDAERRAILRRLDVPARPDGLCRSPSGAYLAVVSNAEGRITIFETASWRVAARYTAAEGPGACLWLPD</sequence>
<dbReference type="PANTHER" id="PTHR47197">
    <property type="entry name" value="PROTEIN NIRF"/>
    <property type="match status" value="1"/>
</dbReference>
<dbReference type="InterPro" id="IPR015943">
    <property type="entry name" value="WD40/YVTN_repeat-like_dom_sf"/>
</dbReference>
<comment type="caution">
    <text evidence="1">The sequence shown here is derived from an EMBL/GenBank/DDBJ whole genome shotgun (WGS) entry which is preliminary data.</text>
</comment>